<proteinExistence type="predicted"/>
<evidence type="ECO:0000313" key="3">
    <source>
        <dbReference type="EMBL" id="KAF3768358.1"/>
    </source>
</evidence>
<dbReference type="InterPro" id="IPR057684">
    <property type="entry name" value="DUF7924"/>
</dbReference>
<evidence type="ECO:0000256" key="1">
    <source>
        <dbReference type="SAM" id="MobiDB-lite"/>
    </source>
</evidence>
<dbReference type="Proteomes" id="UP000803844">
    <property type="component" value="Unassembled WGS sequence"/>
</dbReference>
<feature type="compositionally biased region" description="Basic residues" evidence="1">
    <location>
        <begin position="141"/>
        <end position="151"/>
    </location>
</feature>
<dbReference type="GeneID" id="63841921"/>
<dbReference type="RefSeq" id="XP_040779319.1">
    <property type="nucleotide sequence ID" value="XM_040924792.1"/>
</dbReference>
<accession>A0A9P4Y7V9</accession>
<organism evidence="3 4">
    <name type="scientific">Cryphonectria parasitica (strain ATCC 38755 / EP155)</name>
    <dbReference type="NCBI Taxonomy" id="660469"/>
    <lineage>
        <taxon>Eukaryota</taxon>
        <taxon>Fungi</taxon>
        <taxon>Dikarya</taxon>
        <taxon>Ascomycota</taxon>
        <taxon>Pezizomycotina</taxon>
        <taxon>Sordariomycetes</taxon>
        <taxon>Sordariomycetidae</taxon>
        <taxon>Diaporthales</taxon>
        <taxon>Cryphonectriaceae</taxon>
        <taxon>Cryphonectria-Endothia species complex</taxon>
        <taxon>Cryphonectria</taxon>
    </lineage>
</organism>
<evidence type="ECO:0000259" key="2">
    <source>
        <dbReference type="Pfam" id="PF25545"/>
    </source>
</evidence>
<dbReference type="AlphaFoldDB" id="A0A9P4Y7V9"/>
<sequence length="151" mass="16903">MYFPFLTCEVMCGAAALDIADRQNAHSGTLAVRAVVELFRLGNRMREVNRQIMAFSISHDHRVMPAHFERICSAIDQLLSQLDLDMPPLSETRLSQEIVSHRLSQSDIGSARACSEQGHHQPVDDLETIPDTSFTGSASAKKAKRAQRRKR</sequence>
<keyword evidence="4" id="KW-1185">Reference proteome</keyword>
<dbReference type="OrthoDB" id="5132737at2759"/>
<dbReference type="PANTHER" id="PTHR42470">
    <property type="entry name" value="VAST DOMAIN-CONTAINING PROTEIN"/>
    <property type="match status" value="1"/>
</dbReference>
<feature type="region of interest" description="Disordered" evidence="1">
    <location>
        <begin position="109"/>
        <end position="151"/>
    </location>
</feature>
<protein>
    <recommendedName>
        <fullName evidence="2">DUF7924 domain-containing protein</fullName>
    </recommendedName>
</protein>
<evidence type="ECO:0000313" key="4">
    <source>
        <dbReference type="Proteomes" id="UP000803844"/>
    </source>
</evidence>
<dbReference type="Pfam" id="PF25545">
    <property type="entry name" value="DUF7924"/>
    <property type="match status" value="1"/>
</dbReference>
<reference evidence="3" key="1">
    <citation type="journal article" date="2020" name="Phytopathology">
        <title>Genome sequence of the chestnut blight fungus Cryphonectria parasitica EP155: A fundamental resource for an archetypical invasive plant pathogen.</title>
        <authorList>
            <person name="Crouch J.A."/>
            <person name="Dawe A."/>
            <person name="Aerts A."/>
            <person name="Barry K."/>
            <person name="Churchill A.C.L."/>
            <person name="Grimwood J."/>
            <person name="Hillman B."/>
            <person name="Milgroom M.G."/>
            <person name="Pangilinan J."/>
            <person name="Smith M."/>
            <person name="Salamov A."/>
            <person name="Schmutz J."/>
            <person name="Yadav J."/>
            <person name="Grigoriev I.V."/>
            <person name="Nuss D."/>
        </authorList>
    </citation>
    <scope>NUCLEOTIDE SEQUENCE</scope>
    <source>
        <strain evidence="3">EP155</strain>
    </source>
</reference>
<comment type="caution">
    <text evidence="3">The sequence shown here is derived from an EMBL/GenBank/DDBJ whole genome shotgun (WGS) entry which is preliminary data.</text>
</comment>
<name>A0A9P4Y7V9_CRYP1</name>
<dbReference type="PANTHER" id="PTHR42470:SF2">
    <property type="match status" value="1"/>
</dbReference>
<dbReference type="EMBL" id="MU032345">
    <property type="protein sequence ID" value="KAF3768358.1"/>
    <property type="molecule type" value="Genomic_DNA"/>
</dbReference>
<gene>
    <name evidence="3" type="ORF">M406DRAFT_62625</name>
</gene>
<feature type="domain" description="DUF7924" evidence="2">
    <location>
        <begin position="1"/>
        <end position="62"/>
    </location>
</feature>